<sequence>MNLKETWDLSTLFGGDLDSPELKSALKKTDELIELVKSTLENAHPGDFPSIATKIQNAEAELGEISSFIGMWQAVHYSDQRVSVYYGKIQNLVLKITQVEQSWGRKLAELSETEFDELLSKPEMAPIAFTLKEQRDKSVRLLDPSTEYLLQKLQQDALDAWSSHYETIASGLSTEYADENGIKYQVSAGQALNLLDSIANPVARKNLMQSYEKMWGSAENLSGDTLNHLAGARLTDYEAHHYDNFLEYPLELNRMSRQTLDTMWSVVAKNKKMLVEFLNCKAKLLKLPTEHISWQDQSAPLNLKGYESHEMSFDEAAELIIKNFTKFSPKMGKVAQFAFEHQWIEAENRADKSPGGFETSLPISKEARIFLTFTGSVNDAATIGHELGHAFHTMQLYDLPYWRQNYAMNIAETASTFAETIINNANVEAATSKAEKLTLLDAKMVNAVAMFMNIHARYIFETNFYTKRQKQIITPRELNEMMIGAQKVAFNGAMEEYHPHFWTSKLHFYIDEVPFYNFPYTFGYLFSLGIYAFAQRSGADFEDQYIALLRDSANMPVEELAKKHLNVYLTKEDFWQSGADLVKKDIDEYLELAKDFI</sequence>
<dbReference type="EMBL" id="AP026802">
    <property type="protein sequence ID" value="BDR58136.1"/>
    <property type="molecule type" value="Genomic_DNA"/>
</dbReference>
<evidence type="ECO:0000259" key="7">
    <source>
        <dbReference type="Pfam" id="PF01432"/>
    </source>
</evidence>
<evidence type="ECO:0000313" key="10">
    <source>
        <dbReference type="Proteomes" id="UP001321861"/>
    </source>
</evidence>
<dbReference type="PANTHER" id="PTHR34217:SF1">
    <property type="entry name" value="CARBOXYPEPTIDASE 1"/>
    <property type="match status" value="1"/>
</dbReference>
<keyword evidence="10" id="KW-1185">Reference proteome</keyword>
<keyword evidence="2 6" id="KW-0479">Metal-binding</keyword>
<dbReference type="InterPro" id="IPR013647">
    <property type="entry name" value="OligopepF_N_dom"/>
</dbReference>
<dbReference type="GO" id="GO:0004181">
    <property type="term" value="F:metallocarboxypeptidase activity"/>
    <property type="evidence" value="ECO:0007669"/>
    <property type="project" value="InterPro"/>
</dbReference>
<protein>
    <submittedName>
        <fullName evidence="9">Oligoendopeptidase F</fullName>
    </submittedName>
</protein>
<keyword evidence="5 6" id="KW-0482">Metalloprotease</keyword>
<evidence type="ECO:0000256" key="1">
    <source>
        <dbReference type="ARBA" id="ARBA00022670"/>
    </source>
</evidence>
<dbReference type="Pfam" id="PF08439">
    <property type="entry name" value="Peptidase_M3_N"/>
    <property type="match status" value="1"/>
</dbReference>
<dbReference type="CDD" id="cd09607">
    <property type="entry name" value="M3B_PepF"/>
    <property type="match status" value="1"/>
</dbReference>
<dbReference type="Gene3D" id="1.20.140.70">
    <property type="entry name" value="Oligopeptidase f, N-terminal domain"/>
    <property type="match status" value="1"/>
</dbReference>
<keyword evidence="4 6" id="KW-0862">Zinc</keyword>
<comment type="similarity">
    <text evidence="6">Belongs to the peptidase M3 family.</text>
</comment>
<name>A0AAU9D6Y9_9LACO</name>
<dbReference type="InterPro" id="IPR001567">
    <property type="entry name" value="Pept_M3A_M3B_dom"/>
</dbReference>
<proteinExistence type="inferred from homology"/>
<dbReference type="InterPro" id="IPR034006">
    <property type="entry name" value="M3B_PepF_2"/>
</dbReference>
<feature type="domain" description="Oligopeptidase F N-terminal" evidence="8">
    <location>
        <begin position="107"/>
        <end position="170"/>
    </location>
</feature>
<evidence type="ECO:0000259" key="8">
    <source>
        <dbReference type="Pfam" id="PF08439"/>
    </source>
</evidence>
<organism evidence="9 10">
    <name type="scientific">Xylocopilactobacillus apicola</name>
    <dbReference type="NCBI Taxonomy" id="2932184"/>
    <lineage>
        <taxon>Bacteria</taxon>
        <taxon>Bacillati</taxon>
        <taxon>Bacillota</taxon>
        <taxon>Bacilli</taxon>
        <taxon>Lactobacillales</taxon>
        <taxon>Lactobacillaceae</taxon>
        <taxon>Xylocopilactobacillus</taxon>
    </lineage>
</organism>
<feature type="domain" description="Peptidase M3A/M3B catalytic" evidence="7">
    <location>
        <begin position="199"/>
        <end position="536"/>
    </location>
</feature>
<dbReference type="PANTHER" id="PTHR34217">
    <property type="entry name" value="METAL-DEPENDENT CARBOXYPEPTIDASE"/>
    <property type="match status" value="1"/>
</dbReference>
<dbReference type="KEGG" id="xap:XA3_05770"/>
<dbReference type="RefSeq" id="WP_317636054.1">
    <property type="nucleotide sequence ID" value="NZ_AP026802.1"/>
</dbReference>
<evidence type="ECO:0000256" key="6">
    <source>
        <dbReference type="RuleBase" id="RU003435"/>
    </source>
</evidence>
<dbReference type="Proteomes" id="UP001321861">
    <property type="component" value="Chromosome"/>
</dbReference>
<reference evidence="9 10" key="1">
    <citation type="journal article" date="2023" name="Microbiol. Spectr.">
        <title>Symbiosis of Carpenter Bees with Uncharacterized Lactic Acid Bacteria Showing NAD Auxotrophy.</title>
        <authorList>
            <person name="Kawasaki S."/>
            <person name="Ozawa K."/>
            <person name="Mori T."/>
            <person name="Yamamoto A."/>
            <person name="Ito M."/>
            <person name="Ohkuma M."/>
            <person name="Sakamoto M."/>
            <person name="Matsutani M."/>
        </authorList>
    </citation>
    <scope>NUCLEOTIDE SEQUENCE [LARGE SCALE GENOMIC DNA]</scope>
    <source>
        <strain evidence="9 10">XA3</strain>
    </source>
</reference>
<dbReference type="GO" id="GO:0004222">
    <property type="term" value="F:metalloendopeptidase activity"/>
    <property type="evidence" value="ECO:0007669"/>
    <property type="project" value="InterPro"/>
</dbReference>
<gene>
    <name evidence="9" type="primary">pepF2</name>
    <name evidence="9" type="ORF">XA3_05770</name>
</gene>
<evidence type="ECO:0000256" key="4">
    <source>
        <dbReference type="ARBA" id="ARBA00022833"/>
    </source>
</evidence>
<evidence type="ECO:0000256" key="3">
    <source>
        <dbReference type="ARBA" id="ARBA00022801"/>
    </source>
</evidence>
<dbReference type="SUPFAM" id="SSF55486">
    <property type="entry name" value="Metalloproteases ('zincins'), catalytic domain"/>
    <property type="match status" value="1"/>
</dbReference>
<keyword evidence="1 6" id="KW-0645">Protease</keyword>
<dbReference type="InterPro" id="IPR001333">
    <property type="entry name" value="Peptidase_M32_Taq"/>
</dbReference>
<evidence type="ECO:0000256" key="5">
    <source>
        <dbReference type="ARBA" id="ARBA00023049"/>
    </source>
</evidence>
<evidence type="ECO:0000313" key="9">
    <source>
        <dbReference type="EMBL" id="BDR58136.1"/>
    </source>
</evidence>
<dbReference type="InterPro" id="IPR042088">
    <property type="entry name" value="OligoPept_F_C"/>
</dbReference>
<dbReference type="AlphaFoldDB" id="A0AAU9D6Y9"/>
<dbReference type="GO" id="GO:0046872">
    <property type="term" value="F:metal ion binding"/>
    <property type="evidence" value="ECO:0007669"/>
    <property type="project" value="UniProtKB-UniRule"/>
</dbReference>
<comment type="cofactor">
    <cofactor evidence="6">
        <name>Zn(2+)</name>
        <dbReference type="ChEBI" id="CHEBI:29105"/>
    </cofactor>
    <text evidence="6">Binds 1 zinc ion.</text>
</comment>
<keyword evidence="3 6" id="KW-0378">Hydrolase</keyword>
<evidence type="ECO:0000256" key="2">
    <source>
        <dbReference type="ARBA" id="ARBA00022723"/>
    </source>
</evidence>
<dbReference type="GO" id="GO:0006508">
    <property type="term" value="P:proteolysis"/>
    <property type="evidence" value="ECO:0007669"/>
    <property type="project" value="UniProtKB-KW"/>
</dbReference>
<dbReference type="Gene3D" id="1.10.1370.20">
    <property type="entry name" value="Oligoendopeptidase f, C-terminal domain"/>
    <property type="match status" value="1"/>
</dbReference>
<accession>A0AAU9D6Y9</accession>
<dbReference type="Pfam" id="PF01432">
    <property type="entry name" value="Peptidase_M3"/>
    <property type="match status" value="1"/>
</dbReference>